<dbReference type="EMBL" id="FR695877">
    <property type="protein sequence ID" value="CBX31652.1"/>
    <property type="molecule type" value="Genomic_DNA"/>
</dbReference>
<evidence type="ECO:0000256" key="5">
    <source>
        <dbReference type="ARBA" id="ARBA00022801"/>
    </source>
</evidence>
<feature type="transmembrane region" description="Helical" evidence="8">
    <location>
        <begin position="120"/>
        <end position="138"/>
    </location>
</feature>
<accession>E1YK48</accession>
<dbReference type="GO" id="GO:0008233">
    <property type="term" value="F:peptidase activity"/>
    <property type="evidence" value="ECO:0007669"/>
    <property type="project" value="UniProtKB-KW"/>
</dbReference>
<dbReference type="AlphaFoldDB" id="E1YK48"/>
<evidence type="ECO:0000256" key="1">
    <source>
        <dbReference type="ARBA" id="ARBA00004651"/>
    </source>
</evidence>
<dbReference type="NCBIfam" id="TIGR02602">
    <property type="entry name" value="8TM_EpsH"/>
    <property type="match status" value="1"/>
</dbReference>
<dbReference type="NCBIfam" id="TIGR04178">
    <property type="entry name" value="exo_archaeo"/>
    <property type="match status" value="1"/>
</dbReference>
<feature type="transmembrane region" description="Helical" evidence="8">
    <location>
        <begin position="40"/>
        <end position="57"/>
    </location>
</feature>
<keyword evidence="7 8" id="KW-0472">Membrane</keyword>
<keyword evidence="3" id="KW-0645">Protease</keyword>
<feature type="transmembrane region" description="Helical" evidence="8">
    <location>
        <begin position="253"/>
        <end position="276"/>
    </location>
</feature>
<evidence type="ECO:0000256" key="4">
    <source>
        <dbReference type="ARBA" id="ARBA00022692"/>
    </source>
</evidence>
<dbReference type="GO" id="GO:0005886">
    <property type="term" value="C:plasma membrane"/>
    <property type="evidence" value="ECO:0007669"/>
    <property type="project" value="UniProtKB-SubCell"/>
</dbReference>
<keyword evidence="2" id="KW-1003">Cell membrane</keyword>
<dbReference type="GO" id="GO:0006508">
    <property type="term" value="P:proteolysis"/>
    <property type="evidence" value="ECO:0007669"/>
    <property type="project" value="UniProtKB-KW"/>
</dbReference>
<organism evidence="9">
    <name type="scientific">uncultured Desulfobacterium sp</name>
    <dbReference type="NCBI Taxonomy" id="201089"/>
    <lineage>
        <taxon>Bacteria</taxon>
        <taxon>Pseudomonadati</taxon>
        <taxon>Thermodesulfobacteriota</taxon>
        <taxon>Desulfobacteria</taxon>
        <taxon>Desulfobacterales</taxon>
        <taxon>Desulfobacteriaceae</taxon>
        <taxon>Desulfobacterium</taxon>
        <taxon>environmental samples</taxon>
    </lineage>
</organism>
<reference evidence="9" key="1">
    <citation type="journal article" date="2011" name="Environ. Microbiol.">
        <title>Genomic insights into the metabolic potential of the polycyclic aromatic hydrocarbon degrading sulfate-reducing Deltaproteobacterium N47.</title>
        <authorList>
            <person name="Bergmann F."/>
            <person name="Selesi D."/>
            <person name="Weinmaier T."/>
            <person name="Tischler P."/>
            <person name="Rattei T."/>
            <person name="Meckenstock R.U."/>
        </authorList>
    </citation>
    <scope>NUCLEOTIDE SEQUENCE</scope>
</reference>
<dbReference type="InterPro" id="IPR019127">
    <property type="entry name" value="Exosortase"/>
</dbReference>
<feature type="transmembrane region" description="Helical" evidence="8">
    <location>
        <begin position="319"/>
        <end position="341"/>
    </location>
</feature>
<keyword evidence="6 8" id="KW-1133">Transmembrane helix</keyword>
<feature type="transmembrane region" description="Helical" evidence="8">
    <location>
        <begin position="94"/>
        <end position="113"/>
    </location>
</feature>
<evidence type="ECO:0000256" key="2">
    <source>
        <dbReference type="ARBA" id="ARBA00022475"/>
    </source>
</evidence>
<feature type="transmembrane region" description="Helical" evidence="8">
    <location>
        <begin position="187"/>
        <end position="205"/>
    </location>
</feature>
<sequence length="358" mass="41248">MILISLVRSHLIKAGIYVLALILAYYSVLEKLVFIDWARADYSHCYLIPFVVIYLIWEKRDALLAIPSKTSWVGILPFSLGLIFFWIGELGGELFSLYISMWFVLVGLIWLHLGWDKIKALAFPLFMILTMFPFPYFINNKILLNLKLISSQLGVKLLQLYGMSVYREGNIIDLGFTKLQVVDACSGLRFVFPIMVLSLLLAYWFKAHWWKKIILFLSSVPMAVFANSFRIAATGILYSMFGAKVAEGFFHGFSAWIIFMLTIPVLLLEMWLLRLIPPKYEGLKARNIRYKVQGSRNKVNEREEEIVDCNSQLMGKRSIFSPVFMTTVVILLLTFGVSHMVNFREKIPVKKIIQRISA</sequence>
<name>E1YK48_9BACT</name>
<evidence type="ECO:0000256" key="3">
    <source>
        <dbReference type="ARBA" id="ARBA00022670"/>
    </source>
</evidence>
<feature type="transmembrane region" description="Helical" evidence="8">
    <location>
        <begin position="12"/>
        <end position="28"/>
    </location>
</feature>
<feature type="transmembrane region" description="Helical" evidence="8">
    <location>
        <begin position="214"/>
        <end position="241"/>
    </location>
</feature>
<dbReference type="Pfam" id="PF09721">
    <property type="entry name" value="Exosortase_EpsH"/>
    <property type="match status" value="1"/>
</dbReference>
<keyword evidence="5" id="KW-0378">Hydrolase</keyword>
<feature type="transmembrane region" description="Helical" evidence="8">
    <location>
        <begin position="69"/>
        <end position="88"/>
    </location>
</feature>
<dbReference type="InterPro" id="IPR026392">
    <property type="entry name" value="Exo/Archaeosortase_dom"/>
</dbReference>
<evidence type="ECO:0000256" key="6">
    <source>
        <dbReference type="ARBA" id="ARBA00022989"/>
    </source>
</evidence>
<keyword evidence="4 8" id="KW-0812">Transmembrane</keyword>
<protein>
    <recommendedName>
        <fullName evidence="10">Eight transmembrane protein EpsH</fullName>
    </recommendedName>
</protein>
<comment type="subcellular location">
    <subcellularLocation>
        <location evidence="1">Cell membrane</location>
        <topology evidence="1">Multi-pass membrane protein</topology>
    </subcellularLocation>
</comment>
<evidence type="ECO:0000313" key="9">
    <source>
        <dbReference type="EMBL" id="CBX31652.1"/>
    </source>
</evidence>
<proteinExistence type="predicted"/>
<evidence type="ECO:0008006" key="10">
    <source>
        <dbReference type="Google" id="ProtNLM"/>
    </source>
</evidence>
<evidence type="ECO:0000256" key="7">
    <source>
        <dbReference type="ARBA" id="ARBA00023136"/>
    </source>
</evidence>
<dbReference type="InterPro" id="IPR013426">
    <property type="entry name" value="EpsH-like"/>
</dbReference>
<evidence type="ECO:0000256" key="8">
    <source>
        <dbReference type="SAM" id="Phobius"/>
    </source>
</evidence>
<gene>
    <name evidence="9" type="ORF">N47_E51640</name>
</gene>